<reference evidence="1 2" key="1">
    <citation type="submission" date="2018-08" db="EMBL/GenBank/DDBJ databases">
        <title>Henriciella mobilis sp. nov., isolated from seawater.</title>
        <authorList>
            <person name="Cheng H."/>
            <person name="Wu Y.-H."/>
            <person name="Xu X.-W."/>
            <person name="Guo L.-L."/>
        </authorList>
    </citation>
    <scope>NUCLEOTIDE SEQUENCE [LARGE SCALE GENOMIC DNA]</scope>
    <source>
        <strain evidence="1 2">CCUG66934</strain>
    </source>
</reference>
<keyword evidence="2" id="KW-1185">Reference proteome</keyword>
<proteinExistence type="predicted"/>
<gene>
    <name evidence="1" type="ORF">D1224_13405</name>
</gene>
<organism evidence="1 2">
    <name type="scientific">Henriciella barbarensis</name>
    <dbReference type="NCBI Taxonomy" id="86342"/>
    <lineage>
        <taxon>Bacteria</taxon>
        <taxon>Pseudomonadati</taxon>
        <taxon>Pseudomonadota</taxon>
        <taxon>Alphaproteobacteria</taxon>
        <taxon>Hyphomonadales</taxon>
        <taxon>Hyphomonadaceae</taxon>
        <taxon>Henriciella</taxon>
    </lineage>
</organism>
<protein>
    <submittedName>
        <fullName evidence="1">Uncharacterized protein</fullName>
    </submittedName>
</protein>
<dbReference type="Proteomes" id="UP000265431">
    <property type="component" value="Unassembled WGS sequence"/>
</dbReference>
<accession>A0A399QUX6</accession>
<name>A0A399QUX6_9PROT</name>
<dbReference type="EMBL" id="QWGB01000009">
    <property type="protein sequence ID" value="RIJ21309.1"/>
    <property type="molecule type" value="Genomic_DNA"/>
</dbReference>
<comment type="caution">
    <text evidence="1">The sequence shown here is derived from an EMBL/GenBank/DDBJ whole genome shotgun (WGS) entry which is preliminary data.</text>
</comment>
<dbReference type="AlphaFoldDB" id="A0A399QUX6"/>
<evidence type="ECO:0000313" key="2">
    <source>
        <dbReference type="Proteomes" id="UP000265431"/>
    </source>
</evidence>
<sequence length="261" mass="30012">MVLGAVVCANNAYADDDQSISPYDQARLIELELRSLSADRIAEYLLPERDADKLAVELIFDRHEHYNTRKPATAFRFERDGTGLWKGWRVDGRIPIGSSAYWAFDLEQEDKGYICKALAIEISSDVAQSLHALAAVDWKHAPTFSERDSSHPTMVGIRVIDDDRREERYFAYLQSPADPMFDYPPELAEQFEREYEKFERYVVELAQEVDFGRTDCSPSNATLEVPRKPSLDERHQHEFAQIRARMNIAYAAIQEAIESKE</sequence>
<evidence type="ECO:0000313" key="1">
    <source>
        <dbReference type="EMBL" id="RIJ21309.1"/>
    </source>
</evidence>